<dbReference type="PANTHER" id="PTHR24148:SF64">
    <property type="entry name" value="HETEROKARYON INCOMPATIBILITY DOMAIN-CONTAINING PROTEIN"/>
    <property type="match status" value="1"/>
</dbReference>
<keyword evidence="3" id="KW-1185">Reference proteome</keyword>
<dbReference type="OrthoDB" id="194358at2759"/>
<name>A0A9P4M6C4_9PEZI</name>
<dbReference type="InterPro" id="IPR010730">
    <property type="entry name" value="HET"/>
</dbReference>
<gene>
    <name evidence="2" type="ORF">NA57DRAFT_59234</name>
</gene>
<sequence length="681" mass="76283">MNIQSLVEKSVIYPPLPAGVDALRILNLQPGNFDDPLTCTSVSYTFGDKPKYVALSYTWESPYADIASLPTSPEGEISQTSSMGGQQLHAKTMSSNYSLNAVPTHRNPKLSSVKNSQIALSRSTAITVNGQPFPVHHNLYLALLHLRSPDHTLSIWIDAICISQSDTLERNSQVALMPFIYTRARTVVAWLGTKAYTTQLEPFRALSLDWMTGQTNRYPDFLADSARMIYSQEPDLHTFARIMESTYWGRLWIVQEVCLAYKLVFVYGSKIWPGEDIEQWECMAQARLQVPQQSSDNAQHSKRIEQAKMLRLLDVRKRKHASDMKLENLIELFATHACTRVKDKIYALLGLAKDVAPFADSATDSKRSPVDLHNIKVDYSQSIYDIWADVVRFIYNSTRDQEKRLNSRRGKDLATSGLPHAPERVTIMRTAGVVQEALRQELEKDVTDDSGSKLAGKNPIVKVIGYVAGRILQLGPDYNTLISTFQAQREWPICWTHVYDEPEDLETLSKTNEQYTRDIMDYSESYLARIQDVCAPNVVAWNSDQQERPCSQNAVEYGKIFGRTNAGGDQCSALCAPRISLGTDCLIMLVPPAARAGDIIVRFWNCSAAAIMRYTPSRAPSRETNSPQEANTPLMLVGRADVADVPGTKSSFRNWVPKPAAAANVDMDLRTLQILTACIRT</sequence>
<dbReference type="Pfam" id="PF06985">
    <property type="entry name" value="HET"/>
    <property type="match status" value="1"/>
</dbReference>
<evidence type="ECO:0000259" key="1">
    <source>
        <dbReference type="Pfam" id="PF06985"/>
    </source>
</evidence>
<evidence type="ECO:0000313" key="2">
    <source>
        <dbReference type="EMBL" id="KAF2096177.1"/>
    </source>
</evidence>
<dbReference type="AlphaFoldDB" id="A0A9P4M6C4"/>
<proteinExistence type="predicted"/>
<dbReference type="EMBL" id="ML978130">
    <property type="protein sequence ID" value="KAF2096177.1"/>
    <property type="molecule type" value="Genomic_DNA"/>
</dbReference>
<dbReference type="PANTHER" id="PTHR24148">
    <property type="entry name" value="ANKYRIN REPEAT DOMAIN-CONTAINING PROTEIN 39 HOMOLOG-RELATED"/>
    <property type="match status" value="1"/>
</dbReference>
<organism evidence="2 3">
    <name type="scientific">Rhizodiscina lignyota</name>
    <dbReference type="NCBI Taxonomy" id="1504668"/>
    <lineage>
        <taxon>Eukaryota</taxon>
        <taxon>Fungi</taxon>
        <taxon>Dikarya</taxon>
        <taxon>Ascomycota</taxon>
        <taxon>Pezizomycotina</taxon>
        <taxon>Dothideomycetes</taxon>
        <taxon>Pleosporomycetidae</taxon>
        <taxon>Aulographales</taxon>
        <taxon>Rhizodiscinaceae</taxon>
        <taxon>Rhizodiscina</taxon>
    </lineage>
</organism>
<dbReference type="InterPro" id="IPR052895">
    <property type="entry name" value="HetReg/Transcr_Mod"/>
</dbReference>
<feature type="domain" description="Heterokaryon incompatibility" evidence="1">
    <location>
        <begin position="121"/>
        <end position="256"/>
    </location>
</feature>
<comment type="caution">
    <text evidence="2">The sequence shown here is derived from an EMBL/GenBank/DDBJ whole genome shotgun (WGS) entry which is preliminary data.</text>
</comment>
<reference evidence="2" key="1">
    <citation type="journal article" date="2020" name="Stud. Mycol.">
        <title>101 Dothideomycetes genomes: a test case for predicting lifestyles and emergence of pathogens.</title>
        <authorList>
            <person name="Haridas S."/>
            <person name="Albert R."/>
            <person name="Binder M."/>
            <person name="Bloem J."/>
            <person name="Labutti K."/>
            <person name="Salamov A."/>
            <person name="Andreopoulos B."/>
            <person name="Baker S."/>
            <person name="Barry K."/>
            <person name="Bills G."/>
            <person name="Bluhm B."/>
            <person name="Cannon C."/>
            <person name="Castanera R."/>
            <person name="Culley D."/>
            <person name="Daum C."/>
            <person name="Ezra D."/>
            <person name="Gonzalez J."/>
            <person name="Henrissat B."/>
            <person name="Kuo A."/>
            <person name="Liang C."/>
            <person name="Lipzen A."/>
            <person name="Lutzoni F."/>
            <person name="Magnuson J."/>
            <person name="Mondo S."/>
            <person name="Nolan M."/>
            <person name="Ohm R."/>
            <person name="Pangilinan J."/>
            <person name="Park H.-J."/>
            <person name="Ramirez L."/>
            <person name="Alfaro M."/>
            <person name="Sun H."/>
            <person name="Tritt A."/>
            <person name="Yoshinaga Y."/>
            <person name="Zwiers L.-H."/>
            <person name="Turgeon B."/>
            <person name="Goodwin S."/>
            <person name="Spatafora J."/>
            <person name="Crous P."/>
            <person name="Grigoriev I."/>
        </authorList>
    </citation>
    <scope>NUCLEOTIDE SEQUENCE</scope>
    <source>
        <strain evidence="2">CBS 133067</strain>
    </source>
</reference>
<protein>
    <recommendedName>
        <fullName evidence="1">Heterokaryon incompatibility domain-containing protein</fullName>
    </recommendedName>
</protein>
<accession>A0A9P4M6C4</accession>
<evidence type="ECO:0000313" key="3">
    <source>
        <dbReference type="Proteomes" id="UP000799772"/>
    </source>
</evidence>
<dbReference type="Proteomes" id="UP000799772">
    <property type="component" value="Unassembled WGS sequence"/>
</dbReference>